<comment type="catalytic activity">
    <reaction evidence="2">
        <text>2 GTP = 3',3'-c-di-GMP + 2 diphosphate</text>
        <dbReference type="Rhea" id="RHEA:24898"/>
        <dbReference type="ChEBI" id="CHEBI:33019"/>
        <dbReference type="ChEBI" id="CHEBI:37565"/>
        <dbReference type="ChEBI" id="CHEBI:58805"/>
        <dbReference type="EC" id="2.7.7.65"/>
    </reaction>
</comment>
<dbReference type="PROSITE" id="PS51371">
    <property type="entry name" value="CBS"/>
    <property type="match status" value="2"/>
</dbReference>
<dbReference type="SUPFAM" id="SSF55073">
    <property type="entry name" value="Nucleotide cyclase"/>
    <property type="match status" value="1"/>
</dbReference>
<dbReference type="InterPro" id="IPR029787">
    <property type="entry name" value="Nucleotide_cyclase"/>
</dbReference>
<dbReference type="GO" id="GO:0000160">
    <property type="term" value="P:phosphorelay signal transduction system"/>
    <property type="evidence" value="ECO:0007669"/>
    <property type="project" value="InterPro"/>
</dbReference>
<dbReference type="EC" id="2.7.7.65" evidence="1"/>
<keyword evidence="3" id="KW-0597">Phosphoprotein</keyword>
<sequence length="443" mass="48457">MQSVERALDGSAMAFRIKQTKTLSLAVKCLREASFDVVLLDLGLPDGQGLSNLAAIQEADPKAPVVILSGLVDDNIALEAVKAGAQDYLSKAELSTESAVKAISYSIERKLTETRLREGVSELKHAAQVDPLTGLLNRRAFLQHLQRIQQRRVSDSYAVSCAMLDIDFFKHVNDTYGHPAGDEALRSVASLLLHESRAGDLVCRFGGEEFCVVLVDTDERAAFGWADRVRSSLQNRVIRTERQDLQLTASLGVAQASSELKLLEGLIDQADQALLASKQSGRNRVTAFSSLRDEQTAQQVIDGESLDNPKMTLADLSFPPIRCLLLSDEIADAANELLDQRMQALPVVDDAGRFVGVVTEKELLQAIPGDGAWCGTVEEIVERTAMAFPSDGTVDLVREFMTRTQTAQVVVVEDRRPLGVLHRADLLRLQQQTSNAVPEQLLL</sequence>
<dbReference type="PROSITE" id="PS50887">
    <property type="entry name" value="GGDEF"/>
    <property type="match status" value="1"/>
</dbReference>
<proteinExistence type="predicted"/>
<dbReference type="InterPro" id="IPR043128">
    <property type="entry name" value="Rev_trsase/Diguanyl_cyclase"/>
</dbReference>
<dbReference type="Proteomes" id="UP000319852">
    <property type="component" value="Chromosome"/>
</dbReference>
<dbReference type="AlphaFoldDB" id="A0A517MTV1"/>
<evidence type="ECO:0000256" key="4">
    <source>
        <dbReference type="PROSITE-ProRule" id="PRU00703"/>
    </source>
</evidence>
<feature type="domain" description="CBS" evidence="7">
    <location>
        <begin position="317"/>
        <end position="379"/>
    </location>
</feature>
<dbReference type="InterPro" id="IPR011006">
    <property type="entry name" value="CheY-like_superfamily"/>
</dbReference>
<protein>
    <recommendedName>
        <fullName evidence="1">diguanylate cyclase</fullName>
        <ecNumber evidence="1">2.7.7.65</ecNumber>
    </recommendedName>
</protein>
<dbReference type="CDD" id="cd01949">
    <property type="entry name" value="GGDEF"/>
    <property type="match status" value="1"/>
</dbReference>
<dbReference type="GO" id="GO:0052621">
    <property type="term" value="F:diguanylate cyclase activity"/>
    <property type="evidence" value="ECO:0007669"/>
    <property type="project" value="UniProtKB-EC"/>
</dbReference>
<dbReference type="Pfam" id="PF00571">
    <property type="entry name" value="CBS"/>
    <property type="match status" value="2"/>
</dbReference>
<dbReference type="SMART" id="SM00267">
    <property type="entry name" value="GGDEF"/>
    <property type="match status" value="1"/>
</dbReference>
<feature type="domain" description="CBS" evidence="7">
    <location>
        <begin position="380"/>
        <end position="437"/>
    </location>
</feature>
<dbReference type="NCBIfam" id="TIGR00254">
    <property type="entry name" value="GGDEF"/>
    <property type="match status" value="1"/>
</dbReference>
<dbReference type="GO" id="GO:0043709">
    <property type="term" value="P:cell adhesion involved in single-species biofilm formation"/>
    <property type="evidence" value="ECO:0007669"/>
    <property type="project" value="TreeGrafter"/>
</dbReference>
<reference evidence="8 9" key="1">
    <citation type="submission" date="2019-02" db="EMBL/GenBank/DDBJ databases">
        <title>Deep-cultivation of Planctomycetes and their phenomic and genomic characterization uncovers novel biology.</title>
        <authorList>
            <person name="Wiegand S."/>
            <person name="Jogler M."/>
            <person name="Boedeker C."/>
            <person name="Pinto D."/>
            <person name="Vollmers J."/>
            <person name="Rivas-Marin E."/>
            <person name="Kohn T."/>
            <person name="Peeters S.H."/>
            <person name="Heuer A."/>
            <person name="Rast P."/>
            <person name="Oberbeckmann S."/>
            <person name="Bunk B."/>
            <person name="Jeske O."/>
            <person name="Meyerdierks A."/>
            <person name="Storesund J.E."/>
            <person name="Kallscheuer N."/>
            <person name="Luecker S."/>
            <person name="Lage O.M."/>
            <person name="Pohl T."/>
            <person name="Merkel B.J."/>
            <person name="Hornburger P."/>
            <person name="Mueller R.-W."/>
            <person name="Bruemmer F."/>
            <person name="Labrenz M."/>
            <person name="Spormann A.M."/>
            <person name="Op den Camp H."/>
            <person name="Overmann J."/>
            <person name="Amann R."/>
            <person name="Jetten M.S.M."/>
            <person name="Mascher T."/>
            <person name="Medema M.H."/>
            <person name="Devos D.P."/>
            <person name="Kaster A.-K."/>
            <person name="Ovreas L."/>
            <person name="Rohde M."/>
            <person name="Galperin M.Y."/>
            <person name="Jogler C."/>
        </authorList>
    </citation>
    <scope>NUCLEOTIDE SEQUENCE [LARGE SCALE GENOMIC DNA]</scope>
    <source>
        <strain evidence="8 9">HG15A2</strain>
    </source>
</reference>
<evidence type="ECO:0000256" key="3">
    <source>
        <dbReference type="PROSITE-ProRule" id="PRU00169"/>
    </source>
</evidence>
<keyword evidence="4" id="KW-0129">CBS domain</keyword>
<dbReference type="InterPro" id="IPR000160">
    <property type="entry name" value="GGDEF_dom"/>
</dbReference>
<evidence type="ECO:0000256" key="1">
    <source>
        <dbReference type="ARBA" id="ARBA00012528"/>
    </source>
</evidence>
<dbReference type="Pfam" id="PF00072">
    <property type="entry name" value="Response_reg"/>
    <property type="match status" value="1"/>
</dbReference>
<dbReference type="FunFam" id="3.30.70.270:FF:000001">
    <property type="entry name" value="Diguanylate cyclase domain protein"/>
    <property type="match status" value="1"/>
</dbReference>
<feature type="domain" description="Response regulatory" evidence="5">
    <location>
        <begin position="1"/>
        <end position="106"/>
    </location>
</feature>
<gene>
    <name evidence="8" type="primary">pleD_2</name>
    <name evidence="8" type="ORF">HG15A2_15810</name>
</gene>
<evidence type="ECO:0000313" key="8">
    <source>
        <dbReference type="EMBL" id="QDS98308.1"/>
    </source>
</evidence>
<dbReference type="SUPFAM" id="SSF54631">
    <property type="entry name" value="CBS-domain pair"/>
    <property type="match status" value="1"/>
</dbReference>
<dbReference type="PANTHER" id="PTHR45138">
    <property type="entry name" value="REGULATORY COMPONENTS OF SENSORY TRANSDUCTION SYSTEM"/>
    <property type="match status" value="1"/>
</dbReference>
<feature type="domain" description="GGDEF" evidence="6">
    <location>
        <begin position="157"/>
        <end position="290"/>
    </location>
</feature>
<accession>A0A517MTV1</accession>
<dbReference type="Pfam" id="PF00990">
    <property type="entry name" value="GGDEF"/>
    <property type="match status" value="1"/>
</dbReference>
<dbReference type="EMBL" id="CP036263">
    <property type="protein sequence ID" value="QDS98308.1"/>
    <property type="molecule type" value="Genomic_DNA"/>
</dbReference>
<name>A0A517MTV1_9BACT</name>
<dbReference type="SMART" id="SM00116">
    <property type="entry name" value="CBS"/>
    <property type="match status" value="2"/>
</dbReference>
<dbReference type="InterPro" id="IPR046342">
    <property type="entry name" value="CBS_dom_sf"/>
</dbReference>
<evidence type="ECO:0000256" key="2">
    <source>
        <dbReference type="ARBA" id="ARBA00034247"/>
    </source>
</evidence>
<dbReference type="InterPro" id="IPR050469">
    <property type="entry name" value="Diguanylate_Cyclase"/>
</dbReference>
<dbReference type="Gene3D" id="3.30.70.270">
    <property type="match status" value="1"/>
</dbReference>
<feature type="modified residue" description="4-aspartylphosphate" evidence="3">
    <location>
        <position position="41"/>
    </location>
</feature>
<dbReference type="GO" id="GO:1902201">
    <property type="term" value="P:negative regulation of bacterial-type flagellum-dependent cell motility"/>
    <property type="evidence" value="ECO:0007669"/>
    <property type="project" value="TreeGrafter"/>
</dbReference>
<keyword evidence="9" id="KW-1185">Reference proteome</keyword>
<dbReference type="Gene3D" id="3.10.580.10">
    <property type="entry name" value="CBS-domain"/>
    <property type="match status" value="1"/>
</dbReference>
<dbReference type="SUPFAM" id="SSF52172">
    <property type="entry name" value="CheY-like"/>
    <property type="match status" value="1"/>
</dbReference>
<evidence type="ECO:0000259" key="7">
    <source>
        <dbReference type="PROSITE" id="PS51371"/>
    </source>
</evidence>
<dbReference type="CDD" id="cd02205">
    <property type="entry name" value="CBS_pair_SF"/>
    <property type="match status" value="1"/>
</dbReference>
<evidence type="ECO:0000259" key="5">
    <source>
        <dbReference type="PROSITE" id="PS50110"/>
    </source>
</evidence>
<evidence type="ECO:0000313" key="9">
    <source>
        <dbReference type="Proteomes" id="UP000319852"/>
    </source>
</evidence>
<dbReference type="Gene3D" id="3.40.50.2300">
    <property type="match status" value="1"/>
</dbReference>
<organism evidence="8 9">
    <name type="scientific">Adhaeretor mobilis</name>
    <dbReference type="NCBI Taxonomy" id="1930276"/>
    <lineage>
        <taxon>Bacteria</taxon>
        <taxon>Pseudomonadati</taxon>
        <taxon>Planctomycetota</taxon>
        <taxon>Planctomycetia</taxon>
        <taxon>Pirellulales</taxon>
        <taxon>Lacipirellulaceae</taxon>
        <taxon>Adhaeretor</taxon>
    </lineage>
</organism>
<dbReference type="PANTHER" id="PTHR45138:SF9">
    <property type="entry name" value="DIGUANYLATE CYCLASE DGCM-RELATED"/>
    <property type="match status" value="1"/>
</dbReference>
<dbReference type="GO" id="GO:0005886">
    <property type="term" value="C:plasma membrane"/>
    <property type="evidence" value="ECO:0007669"/>
    <property type="project" value="TreeGrafter"/>
</dbReference>
<dbReference type="PROSITE" id="PS50110">
    <property type="entry name" value="RESPONSE_REGULATORY"/>
    <property type="match status" value="1"/>
</dbReference>
<dbReference type="InterPro" id="IPR001789">
    <property type="entry name" value="Sig_transdc_resp-reg_receiver"/>
</dbReference>
<dbReference type="InterPro" id="IPR000644">
    <property type="entry name" value="CBS_dom"/>
</dbReference>
<dbReference type="KEGG" id="amob:HG15A2_15810"/>
<dbReference type="CDD" id="cd00156">
    <property type="entry name" value="REC"/>
    <property type="match status" value="1"/>
</dbReference>
<evidence type="ECO:0000259" key="6">
    <source>
        <dbReference type="PROSITE" id="PS50887"/>
    </source>
</evidence>